<evidence type="ECO:0000256" key="1">
    <source>
        <dbReference type="SAM" id="MobiDB-lite"/>
    </source>
</evidence>
<keyword evidence="2" id="KW-1133">Transmembrane helix</keyword>
<name>A0ABZ0SLX8_9MICO</name>
<keyword evidence="2" id="KW-0472">Membrane</keyword>
<keyword evidence="2" id="KW-0812">Transmembrane</keyword>
<dbReference type="Pfam" id="PF06210">
    <property type="entry name" value="DUF1003"/>
    <property type="match status" value="1"/>
</dbReference>
<feature type="transmembrane region" description="Helical" evidence="2">
    <location>
        <begin position="87"/>
        <end position="107"/>
    </location>
</feature>
<feature type="transmembrane region" description="Helical" evidence="2">
    <location>
        <begin position="54"/>
        <end position="81"/>
    </location>
</feature>
<protein>
    <submittedName>
        <fullName evidence="3">DUF1003 domain-containing protein</fullName>
    </submittedName>
</protein>
<feature type="compositionally biased region" description="Low complexity" evidence="1">
    <location>
        <begin position="1"/>
        <end position="16"/>
    </location>
</feature>
<dbReference type="RefSeq" id="WP_320942204.1">
    <property type="nucleotide sequence ID" value="NZ_BAABEU010000003.1"/>
</dbReference>
<evidence type="ECO:0000256" key="2">
    <source>
        <dbReference type="SAM" id="Phobius"/>
    </source>
</evidence>
<dbReference type="Proteomes" id="UP001323798">
    <property type="component" value="Chromosome"/>
</dbReference>
<reference evidence="3 4" key="1">
    <citation type="submission" date="2023-11" db="EMBL/GenBank/DDBJ databases">
        <title>Genome sequence of Microbacterium rhizosphaerae KACC 19337.</title>
        <authorList>
            <person name="Choi H."/>
            <person name="Kim S."/>
            <person name="Kim Y."/>
            <person name="Kwon S.-W."/>
            <person name="Heo J."/>
        </authorList>
    </citation>
    <scope>NUCLEOTIDE SEQUENCE [LARGE SCALE GENOMIC DNA]</scope>
    <source>
        <strain evidence="3 4">KACC 19337</strain>
    </source>
</reference>
<gene>
    <name evidence="3" type="ORF">SM116_17300</name>
</gene>
<dbReference type="InterPro" id="IPR010406">
    <property type="entry name" value="DUF1003"/>
</dbReference>
<accession>A0ABZ0SLX8</accession>
<evidence type="ECO:0000313" key="4">
    <source>
        <dbReference type="Proteomes" id="UP001323798"/>
    </source>
</evidence>
<dbReference type="EMBL" id="CP139368">
    <property type="protein sequence ID" value="WPR89490.1"/>
    <property type="molecule type" value="Genomic_DNA"/>
</dbReference>
<proteinExistence type="predicted"/>
<feature type="region of interest" description="Disordered" evidence="1">
    <location>
        <begin position="1"/>
        <end position="24"/>
    </location>
</feature>
<organism evidence="3 4">
    <name type="scientific">Microbacterium rhizosphaerae</name>
    <dbReference type="NCBI Taxonomy" id="1678237"/>
    <lineage>
        <taxon>Bacteria</taxon>
        <taxon>Bacillati</taxon>
        <taxon>Actinomycetota</taxon>
        <taxon>Actinomycetes</taxon>
        <taxon>Micrococcales</taxon>
        <taxon>Microbacteriaceae</taxon>
        <taxon>Microbacterium</taxon>
    </lineage>
</organism>
<sequence>MSTTTAPPAKPATKAPRGPYLRPSRLLKNVDPARLHPAVLAQAERRAASVQLRIADGITAFAGSMAFVYLHIVVFAVWMLWIERSPWPTLTLIVSLEAIFLSTFVMIGQNRQAAFQQAKADRDYTDQETLLVENTELTRTIRDLSEQIRDLTTQIHAHVVAPPADQGKDATGPAGRAS</sequence>
<keyword evidence="4" id="KW-1185">Reference proteome</keyword>
<evidence type="ECO:0000313" key="3">
    <source>
        <dbReference type="EMBL" id="WPR89490.1"/>
    </source>
</evidence>